<dbReference type="GeneID" id="25918006"/>
<organism evidence="2 3">
    <name type="scientific">Sphaeroforma arctica JP610</name>
    <dbReference type="NCBI Taxonomy" id="667725"/>
    <lineage>
        <taxon>Eukaryota</taxon>
        <taxon>Ichthyosporea</taxon>
        <taxon>Ichthyophonida</taxon>
        <taxon>Sphaeroforma</taxon>
    </lineage>
</organism>
<dbReference type="Proteomes" id="UP000054560">
    <property type="component" value="Unassembled WGS sequence"/>
</dbReference>
<evidence type="ECO:0000256" key="1">
    <source>
        <dbReference type="SAM" id="MobiDB-lite"/>
    </source>
</evidence>
<accession>A0A0L0F002</accession>
<dbReference type="EMBL" id="KQ252619">
    <property type="protein sequence ID" value="KNC69976.1"/>
    <property type="molecule type" value="Genomic_DNA"/>
</dbReference>
<dbReference type="RefSeq" id="XP_014143878.1">
    <property type="nucleotide sequence ID" value="XM_014288403.1"/>
</dbReference>
<evidence type="ECO:0000313" key="3">
    <source>
        <dbReference type="Proteomes" id="UP000054560"/>
    </source>
</evidence>
<dbReference type="AlphaFoldDB" id="A0A0L0F002"/>
<name>A0A0L0F002_9EUKA</name>
<sequence length="138" mass="15967">MQYIVEEEYCEEKNPQIVVHKSTKLVHTYEYIPKHNIIKKVPYERTQRTHTGKITYTSNLTSLYAKTNQIVEEEPYEPKQPPIQIEREDTDDDEDSAEDEGEVVVHKTVPHRVNVVVCSDMAQAPGLPTMINSAHKNF</sequence>
<feature type="non-terminal residue" evidence="2">
    <location>
        <position position="138"/>
    </location>
</feature>
<feature type="region of interest" description="Disordered" evidence="1">
    <location>
        <begin position="70"/>
        <end position="103"/>
    </location>
</feature>
<keyword evidence="3" id="KW-1185">Reference proteome</keyword>
<feature type="compositionally biased region" description="Acidic residues" evidence="1">
    <location>
        <begin position="88"/>
        <end position="102"/>
    </location>
</feature>
<proteinExistence type="predicted"/>
<reference evidence="2 3" key="1">
    <citation type="submission" date="2011-02" db="EMBL/GenBank/DDBJ databases">
        <title>The Genome Sequence of Sphaeroforma arctica JP610.</title>
        <authorList>
            <consortium name="The Broad Institute Genome Sequencing Platform"/>
            <person name="Russ C."/>
            <person name="Cuomo C."/>
            <person name="Young S.K."/>
            <person name="Zeng Q."/>
            <person name="Gargeya S."/>
            <person name="Alvarado L."/>
            <person name="Berlin A."/>
            <person name="Chapman S.B."/>
            <person name="Chen Z."/>
            <person name="Freedman E."/>
            <person name="Gellesch M."/>
            <person name="Goldberg J."/>
            <person name="Griggs A."/>
            <person name="Gujja S."/>
            <person name="Heilman E."/>
            <person name="Heiman D."/>
            <person name="Howarth C."/>
            <person name="Mehta T."/>
            <person name="Neiman D."/>
            <person name="Pearson M."/>
            <person name="Roberts A."/>
            <person name="Saif S."/>
            <person name="Shea T."/>
            <person name="Shenoy N."/>
            <person name="Sisk P."/>
            <person name="Stolte C."/>
            <person name="Sykes S."/>
            <person name="White J."/>
            <person name="Yandava C."/>
            <person name="Burger G."/>
            <person name="Gray M.W."/>
            <person name="Holland P.W.H."/>
            <person name="King N."/>
            <person name="Lang F.B.F."/>
            <person name="Roger A.J."/>
            <person name="Ruiz-Trillo I."/>
            <person name="Haas B."/>
            <person name="Nusbaum C."/>
            <person name="Birren B."/>
        </authorList>
    </citation>
    <scope>NUCLEOTIDE SEQUENCE [LARGE SCALE GENOMIC DNA]</scope>
    <source>
        <strain evidence="2 3">JP610</strain>
    </source>
</reference>
<evidence type="ECO:0000313" key="2">
    <source>
        <dbReference type="EMBL" id="KNC69976.1"/>
    </source>
</evidence>
<protein>
    <submittedName>
        <fullName evidence="2">Uncharacterized protein</fullName>
    </submittedName>
</protein>
<gene>
    <name evidence="2" type="ORF">SARC_17502</name>
</gene>